<dbReference type="InterPro" id="IPR012823">
    <property type="entry name" value="Flagell_FliJ"/>
</dbReference>
<evidence type="ECO:0000256" key="2">
    <source>
        <dbReference type="ARBA" id="ARBA00010004"/>
    </source>
</evidence>
<name>A0ABW4ZZG2_9BACL</name>
<evidence type="ECO:0000256" key="7">
    <source>
        <dbReference type="ARBA" id="ARBA00022795"/>
    </source>
</evidence>
<keyword evidence="10" id="KW-1006">Bacterial flagellum protein export</keyword>
<proteinExistence type="inferred from homology"/>
<dbReference type="Proteomes" id="UP001597343">
    <property type="component" value="Unassembled WGS sequence"/>
</dbReference>
<evidence type="ECO:0000256" key="5">
    <source>
        <dbReference type="ARBA" id="ARBA00022475"/>
    </source>
</evidence>
<dbReference type="Gene3D" id="1.10.287.1700">
    <property type="match status" value="1"/>
</dbReference>
<keyword evidence="11" id="KW-0282">Flagellum</keyword>
<sequence>MTVSLASLQKITTLKNRITQQATWEYAQSKRKLDDEYDKLYTMVDQHDVAHQEMHRATEQKISTDQLHAWILFMNAQNRLMRQQAEVIAKQKVDCEDKHEALQDRFLDEQMWTKLQERRRLEVRAHQDKLAQEALDEAAAVLRRRKGR</sequence>
<evidence type="ECO:0000256" key="1">
    <source>
        <dbReference type="ARBA" id="ARBA00004413"/>
    </source>
</evidence>
<dbReference type="Pfam" id="PF02050">
    <property type="entry name" value="FliJ"/>
    <property type="match status" value="1"/>
</dbReference>
<keyword evidence="7" id="KW-1005">Bacterial flagellum biogenesis</keyword>
<comment type="similarity">
    <text evidence="2">Belongs to the FliJ family.</text>
</comment>
<evidence type="ECO:0000256" key="9">
    <source>
        <dbReference type="ARBA" id="ARBA00023136"/>
    </source>
</evidence>
<organism evidence="11 12">
    <name type="scientific">Tumebacillus lipolyticus</name>
    <dbReference type="NCBI Taxonomy" id="1280370"/>
    <lineage>
        <taxon>Bacteria</taxon>
        <taxon>Bacillati</taxon>
        <taxon>Bacillota</taxon>
        <taxon>Bacilli</taxon>
        <taxon>Bacillales</taxon>
        <taxon>Alicyclobacillaceae</taxon>
        <taxon>Tumebacillus</taxon>
    </lineage>
</organism>
<evidence type="ECO:0000256" key="4">
    <source>
        <dbReference type="ARBA" id="ARBA00022448"/>
    </source>
</evidence>
<evidence type="ECO:0000256" key="3">
    <source>
        <dbReference type="ARBA" id="ARBA00020392"/>
    </source>
</evidence>
<evidence type="ECO:0000313" key="12">
    <source>
        <dbReference type="Proteomes" id="UP001597343"/>
    </source>
</evidence>
<keyword evidence="5" id="KW-1003">Cell membrane</keyword>
<dbReference type="InterPro" id="IPR053716">
    <property type="entry name" value="Flag_assembly_chemotaxis_eff"/>
</dbReference>
<dbReference type="RefSeq" id="WP_386048089.1">
    <property type="nucleotide sequence ID" value="NZ_JBHUIO010000009.1"/>
</dbReference>
<evidence type="ECO:0000256" key="8">
    <source>
        <dbReference type="ARBA" id="ARBA00022927"/>
    </source>
</evidence>
<evidence type="ECO:0000313" key="11">
    <source>
        <dbReference type="EMBL" id="MFD2171357.1"/>
    </source>
</evidence>
<keyword evidence="12" id="KW-1185">Reference proteome</keyword>
<protein>
    <recommendedName>
        <fullName evidence="3">Flagellar FliJ protein</fullName>
    </recommendedName>
</protein>
<keyword evidence="11" id="KW-0969">Cilium</keyword>
<keyword evidence="9" id="KW-0472">Membrane</keyword>
<keyword evidence="11" id="KW-0966">Cell projection</keyword>
<reference evidence="12" key="1">
    <citation type="journal article" date="2019" name="Int. J. Syst. Evol. Microbiol.">
        <title>The Global Catalogue of Microorganisms (GCM) 10K type strain sequencing project: providing services to taxonomists for standard genome sequencing and annotation.</title>
        <authorList>
            <consortium name="The Broad Institute Genomics Platform"/>
            <consortium name="The Broad Institute Genome Sequencing Center for Infectious Disease"/>
            <person name="Wu L."/>
            <person name="Ma J."/>
        </authorList>
    </citation>
    <scope>NUCLEOTIDE SEQUENCE [LARGE SCALE GENOMIC DNA]</scope>
    <source>
        <strain evidence="12">CGMCC 1.13574</strain>
    </source>
</reference>
<comment type="subcellular location">
    <subcellularLocation>
        <location evidence="1">Cell membrane</location>
        <topology evidence="1">Peripheral membrane protein</topology>
        <orientation evidence="1">Cytoplasmic side</orientation>
    </subcellularLocation>
</comment>
<gene>
    <name evidence="11" type="ORF">ACFSOY_15410</name>
</gene>
<dbReference type="EMBL" id="JBHUIO010000009">
    <property type="protein sequence ID" value="MFD2171357.1"/>
    <property type="molecule type" value="Genomic_DNA"/>
</dbReference>
<keyword evidence="6" id="KW-0145">Chemotaxis</keyword>
<comment type="caution">
    <text evidence="11">The sequence shown here is derived from an EMBL/GenBank/DDBJ whole genome shotgun (WGS) entry which is preliminary data.</text>
</comment>
<evidence type="ECO:0000256" key="10">
    <source>
        <dbReference type="ARBA" id="ARBA00023225"/>
    </source>
</evidence>
<keyword evidence="4" id="KW-0813">Transport</keyword>
<keyword evidence="8" id="KW-0653">Protein transport</keyword>
<accession>A0ABW4ZZG2</accession>
<evidence type="ECO:0000256" key="6">
    <source>
        <dbReference type="ARBA" id="ARBA00022500"/>
    </source>
</evidence>